<keyword evidence="3" id="KW-1185">Reference proteome</keyword>
<accession>A0A6J5GLX3</accession>
<evidence type="ECO:0000313" key="3">
    <source>
        <dbReference type="Proteomes" id="UP000494252"/>
    </source>
</evidence>
<feature type="domain" description="CHAT" evidence="1">
    <location>
        <begin position="73"/>
        <end position="383"/>
    </location>
</feature>
<gene>
    <name evidence="2" type="ORF">LMG27177_05043</name>
</gene>
<dbReference type="Pfam" id="PF12770">
    <property type="entry name" value="CHAT"/>
    <property type="match status" value="1"/>
</dbReference>
<sequence>MRKITLELLRQGPSHNQLLSPLTAYIALCENHSAVTLHVPFEHNQMLYRLRALSYQLGAEAREFQLGDTAVVLGKLLGEIPGLTADLNRRGADTAAGDEPVTHLRLILSASELALLPFELATAPGGFPGEGQPLTLQTQQPICITRETRRVPEEFIRWPSKPRILFAFASPPGFEEVPAAAHLLALREALAPWLALSDDLDDDERLKIVEERLSVLPDATVQSLERACAASDYTHVHILAHGVDLPGGYDHRFGVALISPIEPNGYEVVSSARLASILRTPRRDKAGKFVRPAVVTLASCNGGNVGGVTGVGASVGHALHEAGIPLVIASQYPLSFGGSVMLVQDLYQGLLWGEDPRKLLVGLRRRLHSCFKDQHDWASIVAYASLPPNFDDQLADACIRQAMSSINIALRVSDRVMVAFSDRESSISGRHQTLAGDKRQEMLQHVQRKVAYAKERLEAANEAYPAQRARILAQLASTEKREAQMLYHSIKTTSRLTKKGGNEVVDKLERARGWYWQAYLLNRSHPWELVQYVSLTLFLRSLGRLPASDWTESKVRPLWITADAQSQNDAENGSACERAWAHGNIAELSLIEPWLKDVPLAPDQTSVDKAIEACRNVVELAGPSSFHVFSTRRQILRYLEWFGPMGGWKWPGLQVIAEQMLDVLPVGEEPEWDY</sequence>
<protein>
    <recommendedName>
        <fullName evidence="1">CHAT domain-containing protein</fullName>
    </recommendedName>
</protein>
<dbReference type="InterPro" id="IPR024983">
    <property type="entry name" value="CHAT_dom"/>
</dbReference>
<organism evidence="2 3">
    <name type="scientific">Paraburkholderia fynbosensis</name>
    <dbReference type="NCBI Taxonomy" id="1200993"/>
    <lineage>
        <taxon>Bacteria</taxon>
        <taxon>Pseudomonadati</taxon>
        <taxon>Pseudomonadota</taxon>
        <taxon>Betaproteobacteria</taxon>
        <taxon>Burkholderiales</taxon>
        <taxon>Burkholderiaceae</taxon>
        <taxon>Paraburkholderia</taxon>
    </lineage>
</organism>
<dbReference type="EMBL" id="CADIKI010000016">
    <property type="protein sequence ID" value="CAB3801382.1"/>
    <property type="molecule type" value="Genomic_DNA"/>
</dbReference>
<evidence type="ECO:0000259" key="1">
    <source>
        <dbReference type="Pfam" id="PF12770"/>
    </source>
</evidence>
<proteinExistence type="predicted"/>
<reference evidence="2 3" key="1">
    <citation type="submission" date="2020-04" db="EMBL/GenBank/DDBJ databases">
        <authorList>
            <person name="De Canck E."/>
        </authorList>
    </citation>
    <scope>NUCLEOTIDE SEQUENCE [LARGE SCALE GENOMIC DNA]</scope>
    <source>
        <strain evidence="2 3">LMG 27177</strain>
    </source>
</reference>
<dbReference type="Proteomes" id="UP000494252">
    <property type="component" value="Unassembled WGS sequence"/>
</dbReference>
<dbReference type="RefSeq" id="WP_175164031.1">
    <property type="nucleotide sequence ID" value="NZ_CADIKI010000016.1"/>
</dbReference>
<dbReference type="AlphaFoldDB" id="A0A6J5GLX3"/>
<evidence type="ECO:0000313" key="2">
    <source>
        <dbReference type="EMBL" id="CAB3801382.1"/>
    </source>
</evidence>
<name>A0A6J5GLX3_9BURK</name>